<organism evidence="2 3">
    <name type="scientific">Carpinus fangiana</name>
    <dbReference type="NCBI Taxonomy" id="176857"/>
    <lineage>
        <taxon>Eukaryota</taxon>
        <taxon>Viridiplantae</taxon>
        <taxon>Streptophyta</taxon>
        <taxon>Embryophyta</taxon>
        <taxon>Tracheophyta</taxon>
        <taxon>Spermatophyta</taxon>
        <taxon>Magnoliopsida</taxon>
        <taxon>eudicotyledons</taxon>
        <taxon>Gunneridae</taxon>
        <taxon>Pentapetalae</taxon>
        <taxon>rosids</taxon>
        <taxon>fabids</taxon>
        <taxon>Fagales</taxon>
        <taxon>Betulaceae</taxon>
        <taxon>Carpinus</taxon>
    </lineage>
</organism>
<proteinExistence type="predicted"/>
<keyword evidence="3" id="KW-1185">Reference proteome</keyword>
<dbReference type="OrthoDB" id="1744438at2759"/>
<dbReference type="Proteomes" id="UP000327013">
    <property type="component" value="Chromosome 1"/>
</dbReference>
<protein>
    <submittedName>
        <fullName evidence="2">Uncharacterized protein</fullName>
    </submittedName>
</protein>
<evidence type="ECO:0000313" key="2">
    <source>
        <dbReference type="EMBL" id="KAE7996898.1"/>
    </source>
</evidence>
<feature type="region of interest" description="Disordered" evidence="1">
    <location>
        <begin position="45"/>
        <end position="69"/>
    </location>
</feature>
<feature type="compositionally biased region" description="Polar residues" evidence="1">
    <location>
        <begin position="52"/>
        <end position="69"/>
    </location>
</feature>
<dbReference type="EMBL" id="CM017321">
    <property type="protein sequence ID" value="KAE7996898.1"/>
    <property type="molecule type" value="Genomic_DNA"/>
</dbReference>
<gene>
    <name evidence="2" type="ORF">FH972_001580</name>
</gene>
<name>A0A5N6QC80_9ROSI</name>
<accession>A0A5N6QC80</accession>
<sequence length="69" mass="7256">MENGERAPEKSLVRIPPPRGQVKVRMFKELMKGVKTAASAVAEKSGCCGGSASVSQQPSSYTSERGSDA</sequence>
<dbReference type="AlphaFoldDB" id="A0A5N6QC80"/>
<evidence type="ECO:0000256" key="1">
    <source>
        <dbReference type="SAM" id="MobiDB-lite"/>
    </source>
</evidence>
<reference evidence="2 3" key="1">
    <citation type="submission" date="2019-06" db="EMBL/GenBank/DDBJ databases">
        <title>A chromosomal-level reference genome of Carpinus fangiana (Coryloideae, Betulaceae).</title>
        <authorList>
            <person name="Yang X."/>
            <person name="Wang Z."/>
            <person name="Zhang L."/>
            <person name="Hao G."/>
            <person name="Liu J."/>
            <person name="Yang Y."/>
        </authorList>
    </citation>
    <scope>NUCLEOTIDE SEQUENCE [LARGE SCALE GENOMIC DNA]</scope>
    <source>
        <strain evidence="2">Cfa_2016G</strain>
        <tissue evidence="2">Leaf</tissue>
    </source>
</reference>
<evidence type="ECO:0000313" key="3">
    <source>
        <dbReference type="Proteomes" id="UP000327013"/>
    </source>
</evidence>